<dbReference type="OrthoDB" id="3060808at2759"/>
<gene>
    <name evidence="1" type="ORF">D9758_009576</name>
</gene>
<keyword evidence="2" id="KW-1185">Reference proteome</keyword>
<protein>
    <submittedName>
        <fullName evidence="1">Uncharacterized protein</fullName>
    </submittedName>
</protein>
<dbReference type="Proteomes" id="UP000559256">
    <property type="component" value="Unassembled WGS sequence"/>
</dbReference>
<dbReference type="AlphaFoldDB" id="A0A8H5LMJ1"/>
<sequence length="188" mass="20766">MCMVAGDGLNLGWFDAARRASMMPEHLIDCAKLYDSYVNGFDEGKSRHKARVHLAPIHNPSSTIPHIHSAPTLTDLLNAENLEPKEADLAGLEEQWFNNPDPYDLGETDRVDDSLKVDDDNMTVIRSQIRFNIAEYIKLDDKKLISLLTNVDYLGPGASADSAVMGSTPVSQIPKGKPGAWDISQFLK</sequence>
<accession>A0A8H5LMJ1</accession>
<reference evidence="1 2" key="1">
    <citation type="journal article" date="2020" name="ISME J.">
        <title>Uncovering the hidden diversity of litter-decomposition mechanisms in mushroom-forming fungi.</title>
        <authorList>
            <person name="Floudas D."/>
            <person name="Bentzer J."/>
            <person name="Ahren D."/>
            <person name="Johansson T."/>
            <person name="Persson P."/>
            <person name="Tunlid A."/>
        </authorList>
    </citation>
    <scope>NUCLEOTIDE SEQUENCE [LARGE SCALE GENOMIC DNA]</scope>
    <source>
        <strain evidence="1 2">CBS 291.85</strain>
    </source>
</reference>
<organism evidence="1 2">
    <name type="scientific">Tetrapyrgos nigripes</name>
    <dbReference type="NCBI Taxonomy" id="182062"/>
    <lineage>
        <taxon>Eukaryota</taxon>
        <taxon>Fungi</taxon>
        <taxon>Dikarya</taxon>
        <taxon>Basidiomycota</taxon>
        <taxon>Agaricomycotina</taxon>
        <taxon>Agaricomycetes</taxon>
        <taxon>Agaricomycetidae</taxon>
        <taxon>Agaricales</taxon>
        <taxon>Marasmiineae</taxon>
        <taxon>Marasmiaceae</taxon>
        <taxon>Tetrapyrgos</taxon>
    </lineage>
</organism>
<proteinExistence type="predicted"/>
<evidence type="ECO:0000313" key="1">
    <source>
        <dbReference type="EMBL" id="KAF5362661.1"/>
    </source>
</evidence>
<dbReference type="EMBL" id="JAACJM010000038">
    <property type="protein sequence ID" value="KAF5362661.1"/>
    <property type="molecule type" value="Genomic_DNA"/>
</dbReference>
<name>A0A8H5LMJ1_9AGAR</name>
<comment type="caution">
    <text evidence="1">The sequence shown here is derived from an EMBL/GenBank/DDBJ whole genome shotgun (WGS) entry which is preliminary data.</text>
</comment>
<evidence type="ECO:0000313" key="2">
    <source>
        <dbReference type="Proteomes" id="UP000559256"/>
    </source>
</evidence>